<feature type="domain" description="RING-type" evidence="10">
    <location>
        <begin position="24"/>
        <end position="49"/>
    </location>
</feature>
<comment type="pathway">
    <text evidence="2">Protein modification; protein ubiquitination.</text>
</comment>
<dbReference type="Proteomes" id="UP000054495">
    <property type="component" value="Unassembled WGS sequence"/>
</dbReference>
<dbReference type="InterPro" id="IPR043540">
    <property type="entry name" value="RING1/RING2"/>
</dbReference>
<dbReference type="Gene3D" id="3.30.40.10">
    <property type="entry name" value="Zinc/RING finger domain, C3HC4 (zinc finger)"/>
    <property type="match status" value="1"/>
</dbReference>
<sequence length="291" mass="33024">MNNLPFSSANAEGKELSLDDYDRECLHRFCAECITTALFRGNKECPTCRKKLVSKRSLRPDPNFDSLIAKSATPPMVMQTSSDDMGHTTNTNATTSELSPLTSGSQQSTSAHGVQPPVSVLHPKERLNQWLDENPSSPHIPEENMNDPLQRRTDDTDMYDPPVSGADEIEAELLPSAALLRRQCPAELMLPRYIRTKHDTTMEHLAEFIHVRVMEEVQSNQTDFDADPVPTVPRPQHFYVFSRNDGHHIRKIFLHETMLTAQSAMTRDDHLHPRNMYITLDHNVKMTILVL</sequence>
<comment type="catalytic activity">
    <reaction evidence="1">
        <text>S-ubiquitinyl-[E2 ubiquitin-conjugating enzyme]-L-cysteine + [acceptor protein]-L-lysine = [E2 ubiquitin-conjugating enzyme]-L-cysteine + N(6)-ubiquitinyl-[acceptor protein]-L-lysine.</text>
        <dbReference type="EC" id="2.3.2.27"/>
    </reaction>
</comment>
<feature type="compositionally biased region" description="Polar residues" evidence="9">
    <location>
        <begin position="78"/>
        <end position="112"/>
    </location>
</feature>
<evidence type="ECO:0000259" key="10">
    <source>
        <dbReference type="PROSITE" id="PS50089"/>
    </source>
</evidence>
<dbReference type="EC" id="2.3.2.27" evidence="3"/>
<evidence type="ECO:0000256" key="9">
    <source>
        <dbReference type="SAM" id="MobiDB-lite"/>
    </source>
</evidence>
<dbReference type="EMBL" id="KE126558">
    <property type="protein sequence ID" value="EPB66078.1"/>
    <property type="molecule type" value="Genomic_DNA"/>
</dbReference>
<evidence type="ECO:0000256" key="3">
    <source>
        <dbReference type="ARBA" id="ARBA00012483"/>
    </source>
</evidence>
<dbReference type="Pfam" id="PF13923">
    <property type="entry name" value="zf-C3HC4_2"/>
    <property type="match status" value="1"/>
</dbReference>
<evidence type="ECO:0000313" key="12">
    <source>
        <dbReference type="Proteomes" id="UP000054495"/>
    </source>
</evidence>
<dbReference type="GO" id="GO:0008270">
    <property type="term" value="F:zinc ion binding"/>
    <property type="evidence" value="ECO:0007669"/>
    <property type="project" value="UniProtKB-KW"/>
</dbReference>
<dbReference type="GO" id="GO:0061630">
    <property type="term" value="F:ubiquitin protein ligase activity"/>
    <property type="evidence" value="ECO:0007669"/>
    <property type="project" value="UniProtKB-EC"/>
</dbReference>
<protein>
    <recommendedName>
        <fullName evidence="3">RING-type E3 ubiquitin transferase</fullName>
        <ecNumber evidence="3">2.3.2.27</ecNumber>
    </recommendedName>
</protein>
<dbReference type="PROSITE" id="PS00518">
    <property type="entry name" value="ZF_RING_1"/>
    <property type="match status" value="1"/>
</dbReference>
<dbReference type="GO" id="GO:0031519">
    <property type="term" value="C:PcG protein complex"/>
    <property type="evidence" value="ECO:0007669"/>
    <property type="project" value="TreeGrafter"/>
</dbReference>
<dbReference type="CDD" id="cd16531">
    <property type="entry name" value="RING-HC_RING1-like"/>
    <property type="match status" value="1"/>
</dbReference>
<evidence type="ECO:0000256" key="2">
    <source>
        <dbReference type="ARBA" id="ARBA00004906"/>
    </source>
</evidence>
<keyword evidence="4" id="KW-0808">Transferase</keyword>
<dbReference type="GO" id="GO:0000151">
    <property type="term" value="C:ubiquitin ligase complex"/>
    <property type="evidence" value="ECO:0007669"/>
    <property type="project" value="InterPro"/>
</dbReference>
<keyword evidence="12" id="KW-1185">Reference proteome</keyword>
<dbReference type="PANTHER" id="PTHR46076:SF3">
    <property type="entry name" value="E3 UBIQUITIN-PROTEIN LIGASE RING1"/>
    <property type="match status" value="1"/>
</dbReference>
<keyword evidence="7" id="KW-0862">Zinc</keyword>
<evidence type="ECO:0000313" key="11">
    <source>
        <dbReference type="EMBL" id="EPB66078.1"/>
    </source>
</evidence>
<dbReference type="PANTHER" id="PTHR46076">
    <property type="entry name" value="E3 UBIQUITIN-PROTEIN LIGASE RING1 / RING 2 FAMILY MEMBER"/>
    <property type="match status" value="1"/>
</dbReference>
<gene>
    <name evidence="11" type="ORF">ANCCEY_14831</name>
</gene>
<dbReference type="GO" id="GO:0003682">
    <property type="term" value="F:chromatin binding"/>
    <property type="evidence" value="ECO:0007669"/>
    <property type="project" value="TreeGrafter"/>
</dbReference>
<reference evidence="11 12" key="1">
    <citation type="submission" date="2013-05" db="EMBL/GenBank/DDBJ databases">
        <title>Draft genome of the parasitic nematode Anyclostoma ceylanicum.</title>
        <authorList>
            <person name="Mitreva M."/>
        </authorList>
    </citation>
    <scope>NUCLEOTIDE SEQUENCE [LARGE SCALE GENOMIC DNA]</scope>
</reference>
<dbReference type="InterPro" id="IPR001841">
    <property type="entry name" value="Znf_RING"/>
</dbReference>
<evidence type="ECO:0000256" key="5">
    <source>
        <dbReference type="ARBA" id="ARBA00022723"/>
    </source>
</evidence>
<evidence type="ECO:0000256" key="8">
    <source>
        <dbReference type="PROSITE-ProRule" id="PRU00175"/>
    </source>
</evidence>
<evidence type="ECO:0000256" key="4">
    <source>
        <dbReference type="ARBA" id="ARBA00022679"/>
    </source>
</evidence>
<evidence type="ECO:0000256" key="1">
    <source>
        <dbReference type="ARBA" id="ARBA00000900"/>
    </source>
</evidence>
<dbReference type="InterPro" id="IPR013083">
    <property type="entry name" value="Znf_RING/FYVE/PHD"/>
</dbReference>
<keyword evidence="5" id="KW-0479">Metal-binding</keyword>
<feature type="region of interest" description="Disordered" evidence="9">
    <location>
        <begin position="64"/>
        <end position="117"/>
    </location>
</feature>
<evidence type="ECO:0000256" key="6">
    <source>
        <dbReference type="ARBA" id="ARBA00022771"/>
    </source>
</evidence>
<dbReference type="UniPathway" id="UPA00143"/>
<dbReference type="AlphaFoldDB" id="A0A0D6L5U4"/>
<name>A0A0D6L5U4_9BILA</name>
<organism evidence="11 12">
    <name type="scientific">Ancylostoma ceylanicum</name>
    <dbReference type="NCBI Taxonomy" id="53326"/>
    <lineage>
        <taxon>Eukaryota</taxon>
        <taxon>Metazoa</taxon>
        <taxon>Ecdysozoa</taxon>
        <taxon>Nematoda</taxon>
        <taxon>Chromadorea</taxon>
        <taxon>Rhabditida</taxon>
        <taxon>Rhabditina</taxon>
        <taxon>Rhabditomorpha</taxon>
        <taxon>Strongyloidea</taxon>
        <taxon>Ancylostomatidae</taxon>
        <taxon>Ancylostomatinae</taxon>
        <taxon>Ancylostoma</taxon>
    </lineage>
</organism>
<evidence type="ECO:0000256" key="7">
    <source>
        <dbReference type="ARBA" id="ARBA00022833"/>
    </source>
</evidence>
<dbReference type="InterPro" id="IPR017907">
    <property type="entry name" value="Znf_RING_CS"/>
</dbReference>
<dbReference type="SUPFAM" id="SSF57850">
    <property type="entry name" value="RING/U-box"/>
    <property type="match status" value="1"/>
</dbReference>
<dbReference type="PROSITE" id="PS50089">
    <property type="entry name" value="ZF_RING_2"/>
    <property type="match status" value="1"/>
</dbReference>
<proteinExistence type="predicted"/>
<keyword evidence="6 8" id="KW-0863">Zinc-finger</keyword>
<accession>A0A0D6L5U4</accession>
<dbReference type="GO" id="GO:0016567">
    <property type="term" value="P:protein ubiquitination"/>
    <property type="evidence" value="ECO:0007669"/>
    <property type="project" value="UniProtKB-UniPathway"/>
</dbReference>